<evidence type="ECO:0000313" key="2">
    <source>
        <dbReference type="EMBL" id="OGZ88359.1"/>
    </source>
</evidence>
<comment type="caution">
    <text evidence="2">The sequence shown here is derived from an EMBL/GenBank/DDBJ whole genome shotgun (WGS) entry which is preliminary data.</text>
</comment>
<dbReference type="Proteomes" id="UP000178935">
    <property type="component" value="Unassembled WGS sequence"/>
</dbReference>
<evidence type="ECO:0000256" key="1">
    <source>
        <dbReference type="SAM" id="MobiDB-lite"/>
    </source>
</evidence>
<reference evidence="2 3" key="1">
    <citation type="journal article" date="2016" name="Nat. Commun.">
        <title>Thousands of microbial genomes shed light on interconnected biogeochemical processes in an aquifer system.</title>
        <authorList>
            <person name="Anantharaman K."/>
            <person name="Brown C.T."/>
            <person name="Hug L.A."/>
            <person name="Sharon I."/>
            <person name="Castelle C.J."/>
            <person name="Probst A.J."/>
            <person name="Thomas B.C."/>
            <person name="Singh A."/>
            <person name="Wilkins M.J."/>
            <person name="Karaoz U."/>
            <person name="Brodie E.L."/>
            <person name="Williams K.H."/>
            <person name="Hubbard S.S."/>
            <person name="Banfield J.F."/>
        </authorList>
    </citation>
    <scope>NUCLEOTIDE SEQUENCE [LARGE SCALE GENOMIC DNA]</scope>
</reference>
<feature type="region of interest" description="Disordered" evidence="1">
    <location>
        <begin position="1"/>
        <end position="46"/>
    </location>
</feature>
<name>A0A1G2JMM2_9BACT</name>
<dbReference type="EMBL" id="MHPU01000026">
    <property type="protein sequence ID" value="OGZ88359.1"/>
    <property type="molecule type" value="Genomic_DNA"/>
</dbReference>
<gene>
    <name evidence="2" type="ORF">A2561_02045</name>
</gene>
<dbReference type="AlphaFoldDB" id="A0A1G2JMM2"/>
<proteinExistence type="predicted"/>
<sequence>MAKARDEARPHNPARVDRLRKFYEKNESQGKTPWPRTEELPEGEEEKVIITHYSRKGKQDEK</sequence>
<accession>A0A1G2JMM2</accession>
<evidence type="ECO:0000313" key="3">
    <source>
        <dbReference type="Proteomes" id="UP000178935"/>
    </source>
</evidence>
<organism evidence="2 3">
    <name type="scientific">Candidatus Staskawiczbacteria bacterium RIFOXYD1_FULL_32_13</name>
    <dbReference type="NCBI Taxonomy" id="1802234"/>
    <lineage>
        <taxon>Bacteria</taxon>
        <taxon>Candidatus Staskawicziibacteriota</taxon>
    </lineage>
</organism>
<protein>
    <submittedName>
        <fullName evidence="2">Uncharacterized protein</fullName>
    </submittedName>
</protein>
<feature type="compositionally biased region" description="Basic and acidic residues" evidence="1">
    <location>
        <begin position="1"/>
        <end position="28"/>
    </location>
</feature>